<dbReference type="Gene3D" id="2.130.10.10">
    <property type="entry name" value="YVTN repeat-like/Quinoprotein amine dehydrogenase"/>
    <property type="match status" value="1"/>
</dbReference>
<feature type="region of interest" description="Disordered" evidence="2">
    <location>
        <begin position="215"/>
        <end position="240"/>
    </location>
</feature>
<dbReference type="PROSITE" id="PS50294">
    <property type="entry name" value="WD_REPEATS_REGION"/>
    <property type="match status" value="1"/>
</dbReference>
<feature type="region of interest" description="Disordered" evidence="2">
    <location>
        <begin position="175"/>
        <end position="194"/>
    </location>
</feature>
<feature type="compositionally biased region" description="Polar residues" evidence="2">
    <location>
        <begin position="18"/>
        <end position="27"/>
    </location>
</feature>
<feature type="region of interest" description="Disordered" evidence="2">
    <location>
        <begin position="1"/>
        <end position="43"/>
    </location>
</feature>
<gene>
    <name evidence="3" type="ORF">BSAL_74240</name>
</gene>
<dbReference type="InterPro" id="IPR015943">
    <property type="entry name" value="WD40/YVTN_repeat-like_dom_sf"/>
</dbReference>
<dbReference type="AlphaFoldDB" id="A0A0S4IXM6"/>
<evidence type="ECO:0000256" key="2">
    <source>
        <dbReference type="SAM" id="MobiDB-lite"/>
    </source>
</evidence>
<dbReference type="InterPro" id="IPR001680">
    <property type="entry name" value="WD40_rpt"/>
</dbReference>
<dbReference type="EMBL" id="CYKH01000644">
    <property type="protein sequence ID" value="CUG09204.1"/>
    <property type="molecule type" value="Genomic_DNA"/>
</dbReference>
<name>A0A0S4IXM6_BODSA</name>
<organism evidence="3 4">
    <name type="scientific">Bodo saltans</name>
    <name type="common">Flagellated protozoan</name>
    <dbReference type="NCBI Taxonomy" id="75058"/>
    <lineage>
        <taxon>Eukaryota</taxon>
        <taxon>Discoba</taxon>
        <taxon>Euglenozoa</taxon>
        <taxon>Kinetoplastea</taxon>
        <taxon>Metakinetoplastina</taxon>
        <taxon>Eubodonida</taxon>
        <taxon>Bodonidae</taxon>
        <taxon>Bodo</taxon>
    </lineage>
</organism>
<feature type="repeat" description="WD" evidence="1">
    <location>
        <begin position="383"/>
        <end position="415"/>
    </location>
</feature>
<feature type="non-terminal residue" evidence="3">
    <location>
        <position position="1"/>
    </location>
</feature>
<evidence type="ECO:0000256" key="1">
    <source>
        <dbReference type="PROSITE-ProRule" id="PRU00221"/>
    </source>
</evidence>
<protein>
    <submittedName>
        <fullName evidence="3">Uncharacterized protein</fullName>
    </submittedName>
</protein>
<proteinExistence type="predicted"/>
<dbReference type="Proteomes" id="UP000051952">
    <property type="component" value="Unassembled WGS sequence"/>
</dbReference>
<evidence type="ECO:0000313" key="4">
    <source>
        <dbReference type="Proteomes" id="UP000051952"/>
    </source>
</evidence>
<feature type="non-terminal residue" evidence="3">
    <location>
        <position position="577"/>
    </location>
</feature>
<feature type="region of interest" description="Disordered" evidence="2">
    <location>
        <begin position="73"/>
        <end position="133"/>
    </location>
</feature>
<keyword evidence="4" id="KW-1185">Reference proteome</keyword>
<sequence length="577" mass="63476">PSSSPGRSSTHSSPLIRLSSSRNGFGASTSSTRMTTTRSLDQQNITLRAAESVQTIPMDTLSKKKDGSFAIFAHRSNDSDNDEDVKYEEQQREKMQQRARKQTMQQQQQAVGASEEHHRPAPFGSLRSASPTSFRRLQASPQATAKDSELVQHIRELRRALSEDLEMEHGVREHLKGKQQRGVSSGGHPLDREAREHGVDFDLLRDLRAAFSVYNSSSSNSGGTTTTTVTPSSSAATTSDVVDGIPEAEFIRIFGGAIGGFTSDEVLRAWCRQMDSRCAGVLSWRDLSTYLVKSSTNNTWLTRHAHHHHTHQKTAVNNDSLAGNHNNNTSGGSFLGGSGSSFNGSNNNKSFSGAFAVSNEETLMEWQRDLCGDRQLEGRSVQSKGHNTVITHLLALPSVNTFISASNDGSLRRWDHWSLEGDAKPMHVCNEWITGLVKVTGMNRIGVLHSDRSIFFYDLHMPSKSSSGRQQGPPVVVDYYRGFAQTTNVFIQTLTQPAVGQKAIGSSMIRKRAPGEVPFFFYDLHMPSKSSSGRQQGPPVVVDYYRGFAQTTNVFIQTLTQPAVGQKAIGSSMIRKR</sequence>
<evidence type="ECO:0000313" key="3">
    <source>
        <dbReference type="EMBL" id="CUG09204.1"/>
    </source>
</evidence>
<feature type="compositionally biased region" description="Low complexity" evidence="2">
    <location>
        <begin position="1"/>
        <end position="14"/>
    </location>
</feature>
<reference evidence="4" key="1">
    <citation type="submission" date="2015-09" db="EMBL/GenBank/DDBJ databases">
        <authorList>
            <consortium name="Pathogen Informatics"/>
        </authorList>
    </citation>
    <scope>NUCLEOTIDE SEQUENCE [LARGE SCALE GENOMIC DNA]</scope>
    <source>
        <strain evidence="4">Lake Konstanz</strain>
    </source>
</reference>
<accession>A0A0S4IXM6</accession>
<feature type="compositionally biased region" description="Low complexity" evidence="2">
    <location>
        <begin position="28"/>
        <end position="39"/>
    </location>
</feature>
<dbReference type="VEuPathDB" id="TriTrypDB:BSAL_74240"/>
<dbReference type="InterPro" id="IPR036322">
    <property type="entry name" value="WD40_repeat_dom_sf"/>
</dbReference>
<keyword evidence="1" id="KW-0853">WD repeat</keyword>
<feature type="compositionally biased region" description="Basic and acidic residues" evidence="2">
    <location>
        <begin position="87"/>
        <end position="96"/>
    </location>
</feature>
<dbReference type="SUPFAM" id="SSF50978">
    <property type="entry name" value="WD40 repeat-like"/>
    <property type="match status" value="1"/>
</dbReference>
<dbReference type="PROSITE" id="PS50082">
    <property type="entry name" value="WD_REPEATS_2"/>
    <property type="match status" value="1"/>
</dbReference>
<feature type="compositionally biased region" description="Low complexity" evidence="2">
    <location>
        <begin position="215"/>
        <end position="239"/>
    </location>
</feature>